<gene>
    <name evidence="3" type="ORF">S01H1_28364</name>
</gene>
<accession>X0U8L9</accession>
<name>X0U8L9_9ZZZZ</name>
<organism evidence="3">
    <name type="scientific">marine sediment metagenome</name>
    <dbReference type="NCBI Taxonomy" id="412755"/>
    <lineage>
        <taxon>unclassified sequences</taxon>
        <taxon>metagenomes</taxon>
        <taxon>ecological metagenomes</taxon>
    </lineage>
</organism>
<dbReference type="PANTHER" id="PTHR32347">
    <property type="entry name" value="EFFLUX SYSTEM COMPONENT YKNX-RELATED"/>
    <property type="match status" value="1"/>
</dbReference>
<comment type="subcellular location">
    <subcellularLocation>
        <location evidence="1">Cell envelope</location>
    </subcellularLocation>
</comment>
<dbReference type="Gene3D" id="2.40.30.170">
    <property type="match status" value="1"/>
</dbReference>
<proteinExistence type="predicted"/>
<evidence type="ECO:0000256" key="1">
    <source>
        <dbReference type="ARBA" id="ARBA00004196"/>
    </source>
</evidence>
<evidence type="ECO:0000313" key="3">
    <source>
        <dbReference type="EMBL" id="GAF96707.1"/>
    </source>
</evidence>
<protein>
    <submittedName>
        <fullName evidence="3">Uncharacterized protein</fullName>
    </submittedName>
</protein>
<dbReference type="AlphaFoldDB" id="X0U8L9"/>
<dbReference type="InterPro" id="IPR050465">
    <property type="entry name" value="UPF0194_transport"/>
</dbReference>
<dbReference type="GO" id="GO:0030313">
    <property type="term" value="C:cell envelope"/>
    <property type="evidence" value="ECO:0007669"/>
    <property type="project" value="UniProtKB-SubCell"/>
</dbReference>
<keyword evidence="2" id="KW-0175">Coiled coil</keyword>
<reference evidence="3" key="1">
    <citation type="journal article" date="2014" name="Front. Microbiol.">
        <title>High frequency of phylogenetically diverse reductive dehalogenase-homologous genes in deep subseafloor sedimentary metagenomes.</title>
        <authorList>
            <person name="Kawai M."/>
            <person name="Futagami T."/>
            <person name="Toyoda A."/>
            <person name="Takaki Y."/>
            <person name="Nishi S."/>
            <person name="Hori S."/>
            <person name="Arai W."/>
            <person name="Tsubouchi T."/>
            <person name="Morono Y."/>
            <person name="Uchiyama I."/>
            <person name="Ito T."/>
            <person name="Fujiyama A."/>
            <person name="Inagaki F."/>
            <person name="Takami H."/>
        </authorList>
    </citation>
    <scope>NUCLEOTIDE SEQUENCE</scope>
    <source>
        <strain evidence="3">Expedition CK06-06</strain>
    </source>
</reference>
<evidence type="ECO:0000256" key="2">
    <source>
        <dbReference type="ARBA" id="ARBA00023054"/>
    </source>
</evidence>
<feature type="non-terminal residue" evidence="3">
    <location>
        <position position="278"/>
    </location>
</feature>
<dbReference type="EMBL" id="BARS01017333">
    <property type="protein sequence ID" value="GAF96707.1"/>
    <property type="molecule type" value="Genomic_DNA"/>
</dbReference>
<feature type="non-terminal residue" evidence="3">
    <location>
        <position position="1"/>
    </location>
</feature>
<sequence>IIDSEIQLKQAVSARIQADEQLAIQKRQNKSDLQAAKVQLHITGLELQRYQEGEVPNLLRQAKLAVVRSEVEKELAFDDLIGMEDYVAKGYFTKQDHEQRKLAYTEATDAVVTAHKELELLEKFQIPKDRAQKQSDVDQADTNLDLADLKAKSELAKKEADLEERRFVEQTRRDQLATLKERLGKMTILAPQRGLVIYGDDRRHWRRDEIQVGMDVSRGRVILTLPDLDEIEVQISINEVDLDKVHIGQPATIILDAYSTLKFRGQVSKVGKLAERES</sequence>
<comment type="caution">
    <text evidence="3">The sequence shown here is derived from an EMBL/GenBank/DDBJ whole genome shotgun (WGS) entry which is preliminary data.</text>
</comment>